<gene>
    <name evidence="7" type="ORF">MPOL1434_LOCUS8166</name>
</gene>
<reference evidence="7" key="1">
    <citation type="submission" date="2021-01" db="EMBL/GenBank/DDBJ databases">
        <authorList>
            <person name="Corre E."/>
            <person name="Pelletier E."/>
            <person name="Niang G."/>
            <person name="Scheremetjew M."/>
            <person name="Finn R."/>
            <person name="Kale V."/>
            <person name="Holt S."/>
            <person name="Cochrane G."/>
            <person name="Meng A."/>
            <person name="Brown T."/>
            <person name="Cohen L."/>
        </authorList>
    </citation>
    <scope>NUCLEOTIDE SEQUENCE</scope>
    <source>
        <strain evidence="7">CCMP3303</strain>
    </source>
</reference>
<keyword evidence="3" id="KW-0347">Helicase</keyword>
<dbReference type="GO" id="GO:0031297">
    <property type="term" value="P:replication fork processing"/>
    <property type="evidence" value="ECO:0007669"/>
    <property type="project" value="TreeGrafter"/>
</dbReference>
<name>A0A7S0AUS5_9STRA</name>
<keyword evidence="4" id="KW-0067">ATP-binding</keyword>
<sequence length="219" mass="25607">MNNMVLIEDFHDRHGEDENASIGATLEEIRRNWIRNWRKEQEDEEIPDIDRFNGVVLATCHAAKGLEFNNVYLYDDFGFDTLMKIQEYVSSHYLKEMLNLVYVAITRAKKKLFLSTKAKEFMSWASAREKGEESDRGWEDMDGEEECGTQFDSEAEDDLERARELLEEEWDQFLERHDSAVESLEDVPLPKGPKNNEFALCSSMSISEQRSSIKTYLLR</sequence>
<dbReference type="GO" id="GO:0005524">
    <property type="term" value="F:ATP binding"/>
    <property type="evidence" value="ECO:0007669"/>
    <property type="project" value="UniProtKB-KW"/>
</dbReference>
<feature type="domain" description="UvrD-like helicase C-terminal" evidence="6">
    <location>
        <begin position="41"/>
        <end position="117"/>
    </location>
</feature>
<dbReference type="PANTHER" id="PTHR11070:SF30">
    <property type="entry name" value="F-BOX DNA HELICASE 1"/>
    <property type="match status" value="1"/>
</dbReference>
<evidence type="ECO:0000256" key="1">
    <source>
        <dbReference type="ARBA" id="ARBA00022741"/>
    </source>
</evidence>
<evidence type="ECO:0000256" key="4">
    <source>
        <dbReference type="ARBA" id="ARBA00022840"/>
    </source>
</evidence>
<evidence type="ECO:0000256" key="3">
    <source>
        <dbReference type="ARBA" id="ARBA00022806"/>
    </source>
</evidence>
<evidence type="ECO:0000256" key="2">
    <source>
        <dbReference type="ARBA" id="ARBA00022801"/>
    </source>
</evidence>
<keyword evidence="1" id="KW-0547">Nucleotide-binding</keyword>
<organism evidence="7">
    <name type="scientific">Minutocellus polymorphus</name>
    <dbReference type="NCBI Taxonomy" id="265543"/>
    <lineage>
        <taxon>Eukaryota</taxon>
        <taxon>Sar</taxon>
        <taxon>Stramenopiles</taxon>
        <taxon>Ochrophyta</taxon>
        <taxon>Bacillariophyta</taxon>
        <taxon>Mediophyceae</taxon>
        <taxon>Cymatosirophycidae</taxon>
        <taxon>Cymatosirales</taxon>
        <taxon>Cymatosiraceae</taxon>
        <taxon>Minutocellus</taxon>
    </lineage>
</organism>
<dbReference type="InterPro" id="IPR027417">
    <property type="entry name" value="P-loop_NTPase"/>
</dbReference>
<dbReference type="InterPro" id="IPR014017">
    <property type="entry name" value="DNA_helicase_UvrD-like_C"/>
</dbReference>
<dbReference type="GO" id="GO:0005634">
    <property type="term" value="C:nucleus"/>
    <property type="evidence" value="ECO:0007669"/>
    <property type="project" value="TreeGrafter"/>
</dbReference>
<dbReference type="GO" id="GO:0043138">
    <property type="term" value="F:3'-5' DNA helicase activity"/>
    <property type="evidence" value="ECO:0007669"/>
    <property type="project" value="TreeGrafter"/>
</dbReference>
<dbReference type="InterPro" id="IPR000212">
    <property type="entry name" value="DNA_helicase_UvrD/REP"/>
</dbReference>
<protein>
    <recommendedName>
        <fullName evidence="6">UvrD-like helicase C-terminal domain-containing protein</fullName>
    </recommendedName>
</protein>
<dbReference type="PANTHER" id="PTHR11070">
    <property type="entry name" value="UVRD / RECB / PCRA DNA HELICASE FAMILY MEMBER"/>
    <property type="match status" value="1"/>
</dbReference>
<proteinExistence type="predicted"/>
<evidence type="ECO:0000313" key="7">
    <source>
        <dbReference type="EMBL" id="CAD8374802.1"/>
    </source>
</evidence>
<accession>A0A7S0AUS5</accession>
<dbReference type="Gene3D" id="3.40.50.300">
    <property type="entry name" value="P-loop containing nucleotide triphosphate hydrolases"/>
    <property type="match status" value="1"/>
</dbReference>
<dbReference type="GO" id="GO:0003677">
    <property type="term" value="F:DNA binding"/>
    <property type="evidence" value="ECO:0007669"/>
    <property type="project" value="InterPro"/>
</dbReference>
<evidence type="ECO:0000256" key="5">
    <source>
        <dbReference type="SAM" id="MobiDB-lite"/>
    </source>
</evidence>
<dbReference type="EMBL" id="HBEJ01013893">
    <property type="protein sequence ID" value="CAD8374802.1"/>
    <property type="molecule type" value="Transcribed_RNA"/>
</dbReference>
<dbReference type="Pfam" id="PF13361">
    <property type="entry name" value="UvrD_C"/>
    <property type="match status" value="1"/>
</dbReference>
<dbReference type="GO" id="GO:0000724">
    <property type="term" value="P:double-strand break repair via homologous recombination"/>
    <property type="evidence" value="ECO:0007669"/>
    <property type="project" value="TreeGrafter"/>
</dbReference>
<evidence type="ECO:0000259" key="6">
    <source>
        <dbReference type="Pfam" id="PF13361"/>
    </source>
</evidence>
<dbReference type="AlphaFoldDB" id="A0A7S0AUS5"/>
<keyword evidence="2" id="KW-0378">Hydrolase</keyword>
<dbReference type="SUPFAM" id="SSF52540">
    <property type="entry name" value="P-loop containing nucleoside triphosphate hydrolases"/>
    <property type="match status" value="1"/>
</dbReference>
<feature type="region of interest" description="Disordered" evidence="5">
    <location>
        <begin position="132"/>
        <end position="154"/>
    </location>
</feature>
<dbReference type="GO" id="GO:0016787">
    <property type="term" value="F:hydrolase activity"/>
    <property type="evidence" value="ECO:0007669"/>
    <property type="project" value="UniProtKB-KW"/>
</dbReference>
<feature type="compositionally biased region" description="Acidic residues" evidence="5">
    <location>
        <begin position="140"/>
        <end position="154"/>
    </location>
</feature>